<reference evidence="9 10" key="1">
    <citation type="submission" date="2016-01" db="EMBL/GenBank/DDBJ databases">
        <authorList>
            <person name="Oliw E.H."/>
        </authorList>
    </citation>
    <scope>NUCLEOTIDE SEQUENCE [LARGE SCALE GENOMIC DNA]</scope>
    <source>
        <strain evidence="9 10">MJR7757A</strain>
    </source>
</reference>
<evidence type="ECO:0000313" key="9">
    <source>
        <dbReference type="EMBL" id="KXA11720.1"/>
    </source>
</evidence>
<dbReference type="InterPro" id="IPR000192">
    <property type="entry name" value="Aminotrans_V_dom"/>
</dbReference>
<dbReference type="PANTHER" id="PTHR11601">
    <property type="entry name" value="CYSTEINE DESULFURYLASE FAMILY MEMBER"/>
    <property type="match status" value="1"/>
</dbReference>
<keyword evidence="6" id="KW-0411">Iron-sulfur</keyword>
<dbReference type="Gene3D" id="3.40.640.10">
    <property type="entry name" value="Type I PLP-dependent aspartate aminotransferase-like (Major domain)"/>
    <property type="match status" value="1"/>
</dbReference>
<dbReference type="InterPro" id="IPR015422">
    <property type="entry name" value="PyrdxlP-dep_Trfase_small"/>
</dbReference>
<keyword evidence="3" id="KW-0479">Metal-binding</keyword>
<dbReference type="InterPro" id="IPR020578">
    <property type="entry name" value="Aminotrans_V_PyrdxlP_BS"/>
</dbReference>
<keyword evidence="4" id="KW-0663">Pyridoxal phosphate</keyword>
<evidence type="ECO:0000259" key="8">
    <source>
        <dbReference type="Pfam" id="PF00266"/>
    </source>
</evidence>
<dbReference type="GO" id="GO:0008483">
    <property type="term" value="F:transaminase activity"/>
    <property type="evidence" value="ECO:0007669"/>
    <property type="project" value="UniProtKB-KW"/>
</dbReference>
<dbReference type="Gene3D" id="1.10.260.50">
    <property type="match status" value="1"/>
</dbReference>
<keyword evidence="9" id="KW-0808">Transferase</keyword>
<dbReference type="PROSITE" id="PS00595">
    <property type="entry name" value="AA_TRANSFER_CLASS_5"/>
    <property type="match status" value="1"/>
</dbReference>
<evidence type="ECO:0000256" key="6">
    <source>
        <dbReference type="ARBA" id="ARBA00023014"/>
    </source>
</evidence>
<protein>
    <submittedName>
        <fullName evidence="9">Aminotransferase, class V</fullName>
    </submittedName>
</protein>
<accession>A0A133N5Y7</accession>
<evidence type="ECO:0000313" key="10">
    <source>
        <dbReference type="Proteomes" id="UP000070646"/>
    </source>
</evidence>
<evidence type="ECO:0000256" key="1">
    <source>
        <dbReference type="ARBA" id="ARBA00001933"/>
    </source>
</evidence>
<dbReference type="Gene3D" id="3.90.1150.10">
    <property type="entry name" value="Aspartate Aminotransferase, domain 1"/>
    <property type="match status" value="1"/>
</dbReference>
<evidence type="ECO:0000256" key="4">
    <source>
        <dbReference type="ARBA" id="ARBA00022898"/>
    </source>
</evidence>
<evidence type="ECO:0000256" key="2">
    <source>
        <dbReference type="ARBA" id="ARBA00006490"/>
    </source>
</evidence>
<keyword evidence="9" id="KW-0032">Aminotransferase</keyword>
<dbReference type="PANTHER" id="PTHR11601:SF50">
    <property type="entry name" value="CYSTEINE DESULFURASE ISCS 2-RELATED"/>
    <property type="match status" value="1"/>
</dbReference>
<name>A0A133N5Y7_CLOPF</name>
<proteinExistence type="inferred from homology"/>
<comment type="cofactor">
    <cofactor evidence="1 7">
        <name>pyridoxal 5'-phosphate</name>
        <dbReference type="ChEBI" id="CHEBI:597326"/>
    </cofactor>
</comment>
<comment type="caution">
    <text evidence="9">The sequence shown here is derived from an EMBL/GenBank/DDBJ whole genome shotgun (WGS) entry which is preliminary data.</text>
</comment>
<dbReference type="SUPFAM" id="SSF53383">
    <property type="entry name" value="PLP-dependent transferases"/>
    <property type="match status" value="1"/>
</dbReference>
<evidence type="ECO:0000256" key="3">
    <source>
        <dbReference type="ARBA" id="ARBA00022723"/>
    </source>
</evidence>
<keyword evidence="5" id="KW-0408">Iron</keyword>
<dbReference type="RefSeq" id="WP_060795843.1">
    <property type="nucleotide sequence ID" value="NZ_CATNWN010000001.1"/>
</dbReference>
<comment type="similarity">
    <text evidence="2">Belongs to the class-V pyridoxal-phosphate-dependent aminotransferase family. NifS/IscS subfamily.</text>
</comment>
<dbReference type="InterPro" id="IPR016454">
    <property type="entry name" value="Cysteine_dSase"/>
</dbReference>
<evidence type="ECO:0000256" key="7">
    <source>
        <dbReference type="RuleBase" id="RU004504"/>
    </source>
</evidence>
<gene>
    <name evidence="9" type="ORF">HMPREF3222_01688</name>
</gene>
<dbReference type="FunFam" id="3.40.640.10:FF:000084">
    <property type="entry name" value="IscS-like cysteine desulfurase"/>
    <property type="match status" value="1"/>
</dbReference>
<dbReference type="Proteomes" id="UP000070646">
    <property type="component" value="Unassembled WGS sequence"/>
</dbReference>
<sequence length="381" mass="43040">MEVYFDNSATTKPLKEVRDEVYYAMDEFWGNPSSLHKLGVKMQRKIEELQESIAKKINASKEEIIFTSGGSESNNMIIKGLVGENNHIITTTFEHSSVLNTYRELEKQGVSVTYLKVNNKGFIDLKELEEAINKNTVLVSIMQVNNEVGSIQRIKKIGRLIKEKSKRAKFHVDGVQGFGKFEIDVKACNIDFYSVSAHKFHGPKGVGFMYMRKGLNLKSLITGGEQQRGLRAGTENTPSYMGMVKAMDIAYDYLEDSYNHVKNLKEYFIEKLSKIENVVINSPSSEEYSPYILNVSFLGTRSEVLLHMLEEDNIFVSTGSACSSKTAVAKGSYVLNAMGLEPKCIQGAIRFSFSRYNTLEEVDYTIASLEKALKFLRRIKI</sequence>
<evidence type="ECO:0000256" key="5">
    <source>
        <dbReference type="ARBA" id="ARBA00023004"/>
    </source>
</evidence>
<organism evidence="9 10">
    <name type="scientific">Clostridium perfringens</name>
    <dbReference type="NCBI Taxonomy" id="1502"/>
    <lineage>
        <taxon>Bacteria</taxon>
        <taxon>Bacillati</taxon>
        <taxon>Bacillota</taxon>
        <taxon>Clostridia</taxon>
        <taxon>Eubacteriales</taxon>
        <taxon>Clostridiaceae</taxon>
        <taxon>Clostridium</taxon>
    </lineage>
</organism>
<dbReference type="AlphaFoldDB" id="A0A133N5Y7"/>
<dbReference type="GO" id="GO:0051536">
    <property type="term" value="F:iron-sulfur cluster binding"/>
    <property type="evidence" value="ECO:0007669"/>
    <property type="project" value="UniProtKB-KW"/>
</dbReference>
<dbReference type="InterPro" id="IPR015424">
    <property type="entry name" value="PyrdxlP-dep_Trfase"/>
</dbReference>
<dbReference type="Pfam" id="PF00266">
    <property type="entry name" value="Aminotran_5"/>
    <property type="match status" value="1"/>
</dbReference>
<feature type="domain" description="Aminotransferase class V" evidence="8">
    <location>
        <begin position="3"/>
        <end position="364"/>
    </location>
</feature>
<dbReference type="EMBL" id="LRPU01000082">
    <property type="protein sequence ID" value="KXA11720.1"/>
    <property type="molecule type" value="Genomic_DNA"/>
</dbReference>
<dbReference type="GO" id="GO:0031071">
    <property type="term" value="F:cysteine desulfurase activity"/>
    <property type="evidence" value="ECO:0007669"/>
    <property type="project" value="UniProtKB-ARBA"/>
</dbReference>
<dbReference type="GO" id="GO:0046872">
    <property type="term" value="F:metal ion binding"/>
    <property type="evidence" value="ECO:0007669"/>
    <property type="project" value="UniProtKB-KW"/>
</dbReference>
<dbReference type="PATRIC" id="fig|1502.174.peg.1704"/>
<dbReference type="InterPro" id="IPR015421">
    <property type="entry name" value="PyrdxlP-dep_Trfase_major"/>
</dbReference>
<dbReference type="PIRSF" id="PIRSF005572">
    <property type="entry name" value="NifS"/>
    <property type="match status" value="1"/>
</dbReference>